<feature type="domain" description="Lipid-binding serum glycoprotein C-terminal" evidence="3">
    <location>
        <begin position="284"/>
        <end position="485"/>
    </location>
</feature>
<dbReference type="InterPro" id="IPR051660">
    <property type="entry name" value="BPI_fold-BPI/LBP"/>
</dbReference>
<proteinExistence type="predicted"/>
<dbReference type="EMBL" id="OX395131">
    <property type="protein sequence ID" value="CAI5778589.1"/>
    <property type="molecule type" value="Genomic_DNA"/>
</dbReference>
<organism evidence="4 5">
    <name type="scientific">Podarcis lilfordi</name>
    <name type="common">Lilford's wall lizard</name>
    <dbReference type="NCBI Taxonomy" id="74358"/>
    <lineage>
        <taxon>Eukaryota</taxon>
        <taxon>Metazoa</taxon>
        <taxon>Chordata</taxon>
        <taxon>Craniata</taxon>
        <taxon>Vertebrata</taxon>
        <taxon>Euteleostomi</taxon>
        <taxon>Lepidosauria</taxon>
        <taxon>Squamata</taxon>
        <taxon>Bifurcata</taxon>
        <taxon>Unidentata</taxon>
        <taxon>Episquamata</taxon>
        <taxon>Laterata</taxon>
        <taxon>Lacertibaenia</taxon>
        <taxon>Lacertidae</taxon>
        <taxon>Podarcis</taxon>
    </lineage>
</organism>
<dbReference type="AlphaFoldDB" id="A0AA35KJS9"/>
<evidence type="ECO:0000259" key="2">
    <source>
        <dbReference type="SMART" id="SM00328"/>
    </source>
</evidence>
<dbReference type="Gene3D" id="3.15.10.10">
    <property type="entry name" value="Bactericidal permeability-increasing protein, domain 1"/>
    <property type="match status" value="1"/>
</dbReference>
<dbReference type="InterPro" id="IPR017943">
    <property type="entry name" value="Bactericidal_perm-incr_a/b_dom"/>
</dbReference>
<dbReference type="SMART" id="SM00328">
    <property type="entry name" value="BPI1"/>
    <property type="match status" value="1"/>
</dbReference>
<dbReference type="PANTHER" id="PTHR46019:SF4">
    <property type="entry name" value="BPI FOLD-CONTAINING FAMILY B MEMBER 4"/>
    <property type="match status" value="1"/>
</dbReference>
<dbReference type="InterPro" id="IPR017942">
    <property type="entry name" value="Lipid-bd_serum_glycop_N"/>
</dbReference>
<dbReference type="Proteomes" id="UP001178461">
    <property type="component" value="Chromosome 6"/>
</dbReference>
<gene>
    <name evidence="4" type="ORF">PODLI_1B019201</name>
</gene>
<evidence type="ECO:0000259" key="3">
    <source>
        <dbReference type="SMART" id="SM00329"/>
    </source>
</evidence>
<evidence type="ECO:0000313" key="5">
    <source>
        <dbReference type="Proteomes" id="UP001178461"/>
    </source>
</evidence>
<dbReference type="InterPro" id="IPR001124">
    <property type="entry name" value="Lipid-bd_serum_glycop_C"/>
</dbReference>
<evidence type="ECO:0000256" key="1">
    <source>
        <dbReference type="SAM" id="SignalP"/>
    </source>
</evidence>
<dbReference type="GO" id="GO:0008289">
    <property type="term" value="F:lipid binding"/>
    <property type="evidence" value="ECO:0007669"/>
    <property type="project" value="InterPro"/>
</dbReference>
<keyword evidence="5" id="KW-1185">Reference proteome</keyword>
<dbReference type="PANTHER" id="PTHR46019">
    <property type="entry name" value="BPI FOLD-CONTAINING FAMILY B MEMBER 4-RELATED"/>
    <property type="match status" value="1"/>
</dbReference>
<dbReference type="Pfam" id="PF02886">
    <property type="entry name" value="LBP_BPI_CETP_C"/>
    <property type="match status" value="1"/>
</dbReference>
<name>A0AA35KJS9_9SAUR</name>
<reference evidence="4" key="1">
    <citation type="submission" date="2022-12" db="EMBL/GenBank/DDBJ databases">
        <authorList>
            <person name="Alioto T."/>
            <person name="Alioto T."/>
            <person name="Gomez Garrido J."/>
        </authorList>
    </citation>
    <scope>NUCLEOTIDE SEQUENCE</scope>
</reference>
<feature type="signal peptide" evidence="1">
    <location>
        <begin position="1"/>
        <end position="19"/>
    </location>
</feature>
<protein>
    <submittedName>
        <fullName evidence="4">BPI fold-containing family B member 3</fullName>
    </submittedName>
</protein>
<dbReference type="Pfam" id="PF01273">
    <property type="entry name" value="LBP_BPI_CETP"/>
    <property type="match status" value="1"/>
</dbReference>
<evidence type="ECO:0000313" key="4">
    <source>
        <dbReference type="EMBL" id="CAI5778589.1"/>
    </source>
</evidence>
<dbReference type="Gene3D" id="3.15.20.10">
    <property type="entry name" value="Bactericidal permeability-increasing protein, domain 2"/>
    <property type="match status" value="1"/>
</dbReference>
<dbReference type="SMART" id="SM00329">
    <property type="entry name" value="BPI2"/>
    <property type="match status" value="1"/>
</dbReference>
<accession>A0AA35KJS9</accession>
<feature type="chain" id="PRO_5041355879" evidence="1">
    <location>
        <begin position="20"/>
        <end position="490"/>
    </location>
</feature>
<dbReference type="SUPFAM" id="SSF55394">
    <property type="entry name" value="Bactericidal permeability-increasing protein, BPI"/>
    <property type="match status" value="2"/>
</dbReference>
<keyword evidence="1" id="KW-0732">Signal</keyword>
<feature type="domain" description="Lipid-binding serum glycoprotein N-terminal" evidence="2">
    <location>
        <begin position="48"/>
        <end position="269"/>
    </location>
</feature>
<sequence length="490" mass="50651">MLKAWTVLLLCGLLPSTQALADDVLSMARLHKDVLENGISDTLAKGNLLQGLLGQVLGADLLGGILGGQGGPLGLVGGLAGGALGGQGGGPLGLLLLLTASPSPSSLKLVDVVLPKVSLKFLKGVGVGLNIYTKVALKGDTLLGGLLNLLVEVNITANARLVQDKSGTPILVVENCKTNLGNIQILSGFLPLNLDRVLTNLLSNVLPGVLCPVVDLVLNIVNTLLGTVNSVCPFGTLGKLHYTLAGLPWFSDEQQIVLNLNVLVLDNEGNSIKLPPSKLPSLPPAGDHTSQLLLSGDLISSLLQLVMKNGQLNVDITDQALRGAVPLTTSALQSVLPQLSRLLPTSLPLVVKIRISDLPGVSLQNGKLTVTLAAAVDVFALADSGPELLFGLNAQIDLSGSVRISGAKLAVSLSLDNVSLNVSSSQIGSFDVAVLKTWITNLLRIGYLPVINGALEIGIPLPNLFNLNFAAGDVNIVDNALLASVTPKLL</sequence>